<dbReference type="InterPro" id="IPR052336">
    <property type="entry name" value="MlaD_Phospholipid_Transporter"/>
</dbReference>
<evidence type="ECO:0000313" key="4">
    <source>
        <dbReference type="EMBL" id="SDE32212.1"/>
    </source>
</evidence>
<feature type="transmembrane region" description="Helical" evidence="1">
    <location>
        <begin position="12"/>
        <end position="32"/>
    </location>
</feature>
<organism evidence="4 5">
    <name type="scientific">Rhodococcus tukisamuensis</name>
    <dbReference type="NCBI Taxonomy" id="168276"/>
    <lineage>
        <taxon>Bacteria</taxon>
        <taxon>Bacillati</taxon>
        <taxon>Actinomycetota</taxon>
        <taxon>Actinomycetes</taxon>
        <taxon>Mycobacteriales</taxon>
        <taxon>Nocardiaceae</taxon>
        <taxon>Rhodococcus</taxon>
    </lineage>
</organism>
<dbReference type="EMBL" id="FNAB01000014">
    <property type="protein sequence ID" value="SDE32212.1"/>
    <property type="molecule type" value="Genomic_DNA"/>
</dbReference>
<name>A0A1G7BYT1_9NOCA</name>
<evidence type="ECO:0000313" key="5">
    <source>
        <dbReference type="Proteomes" id="UP000199417"/>
    </source>
</evidence>
<dbReference type="GO" id="GO:0051701">
    <property type="term" value="P:biological process involved in interaction with host"/>
    <property type="evidence" value="ECO:0007669"/>
    <property type="project" value="TreeGrafter"/>
</dbReference>
<dbReference type="Proteomes" id="UP000199417">
    <property type="component" value="Unassembled WGS sequence"/>
</dbReference>
<keyword evidence="5" id="KW-1185">Reference proteome</keyword>
<gene>
    <name evidence="4" type="ORF">SAMN05444580_11464</name>
</gene>
<proteinExistence type="predicted"/>
<dbReference type="AlphaFoldDB" id="A0A1G7BYT1"/>
<feature type="domain" description="Mammalian cell entry C-terminal" evidence="3">
    <location>
        <begin position="126"/>
        <end position="338"/>
    </location>
</feature>
<accession>A0A1G7BYT1</accession>
<dbReference type="GO" id="GO:0005576">
    <property type="term" value="C:extracellular region"/>
    <property type="evidence" value="ECO:0007669"/>
    <property type="project" value="TreeGrafter"/>
</dbReference>
<evidence type="ECO:0000259" key="3">
    <source>
        <dbReference type="Pfam" id="PF11887"/>
    </source>
</evidence>
<dbReference type="PANTHER" id="PTHR33371">
    <property type="entry name" value="INTERMEMBRANE PHOSPHOLIPID TRANSPORT SYSTEM BINDING PROTEIN MLAD-RELATED"/>
    <property type="match status" value="1"/>
</dbReference>
<dbReference type="PANTHER" id="PTHR33371:SF19">
    <property type="entry name" value="MCE-FAMILY PROTEIN MCE4A"/>
    <property type="match status" value="1"/>
</dbReference>
<dbReference type="Pfam" id="PF11887">
    <property type="entry name" value="Mce4_CUP1"/>
    <property type="match status" value="1"/>
</dbReference>
<keyword evidence="1" id="KW-1133">Transmembrane helix</keyword>
<protein>
    <submittedName>
        <fullName evidence="4">Virulence factor Mce family protein</fullName>
    </submittedName>
</protein>
<keyword evidence="1" id="KW-0472">Membrane</keyword>
<dbReference type="STRING" id="168276.SAMN05444580_11464"/>
<dbReference type="InterPro" id="IPR024516">
    <property type="entry name" value="Mce_C"/>
</dbReference>
<dbReference type="InterPro" id="IPR003399">
    <property type="entry name" value="Mce/MlaD"/>
</dbReference>
<evidence type="ECO:0000256" key="1">
    <source>
        <dbReference type="SAM" id="Phobius"/>
    </source>
</evidence>
<dbReference type="Pfam" id="PF02470">
    <property type="entry name" value="MlaD"/>
    <property type="match status" value="1"/>
</dbReference>
<feature type="domain" description="Mce/MlaD" evidence="2">
    <location>
        <begin position="44"/>
        <end position="117"/>
    </location>
</feature>
<sequence length="407" mass="41656">MDQFTGRSRAALALRGVLAAIAVTAIAAAMVMRGSGSLHRDPEVFVAIPATAGLISGEAPVRYSGVNVGRISGIDSGSTSSTVRLQIDSDSISLIPATVLARVVPRTFFGDIYIQLVDDPTATGSSSLSDGAEIGVDTGPEAVALYGVYTKVIDVLDHMQPQKMQTALTELGKALDGRGETIGRIVDRLDSASRTLMPAAQRLLDATPEFRSVMQALEAATPDVIATLSAATSVSQNLVTHRDGVAATFGSAAGFASVATAFVGEQRERITTVLNSTGTILATTAANPAGLVDTLAKANSFGAAGARVFSTGKFDITTVATFSDPLPYDASDCPRYGAETSTGCVGSAAAPAAPGPSDVVDGVREASVLEYLQDQVLGATAEPDAAPNPATVVMLGPLVRGNEVTVR</sequence>
<evidence type="ECO:0000259" key="2">
    <source>
        <dbReference type="Pfam" id="PF02470"/>
    </source>
</evidence>
<dbReference type="RefSeq" id="WP_072845955.1">
    <property type="nucleotide sequence ID" value="NZ_FNAB01000014.1"/>
</dbReference>
<reference evidence="4 5" key="1">
    <citation type="submission" date="2016-10" db="EMBL/GenBank/DDBJ databases">
        <authorList>
            <person name="de Groot N.N."/>
        </authorList>
    </citation>
    <scope>NUCLEOTIDE SEQUENCE [LARGE SCALE GENOMIC DNA]</scope>
    <source>
        <strain evidence="4 5">JCM 11308</strain>
    </source>
</reference>
<keyword evidence="1" id="KW-0812">Transmembrane</keyword>